<dbReference type="InterPro" id="IPR027417">
    <property type="entry name" value="P-loop_NTPase"/>
</dbReference>
<comment type="subcellular location">
    <subcellularLocation>
        <location evidence="2 13">Cytoplasm</location>
    </subcellularLocation>
</comment>
<evidence type="ECO:0000256" key="12">
    <source>
        <dbReference type="ARBA" id="ARBA00048594"/>
    </source>
</evidence>
<reference evidence="16" key="1">
    <citation type="submission" date="2019-11" db="EMBL/GenBank/DDBJ databases">
        <title>Genome sequence of Heliorestis convoluta strain HH, an alkaliphilic and minimalistic phototrophic bacterium from a soda lake in Egypt.</title>
        <authorList>
            <person name="Dewey E.D."/>
            <person name="Stokes L.M."/>
            <person name="Burchell B.M."/>
            <person name="Shaffer K.N."/>
            <person name="Huntington A.M."/>
            <person name="Baker J.M."/>
            <person name="Nadendla S."/>
            <person name="Giglio M.G."/>
            <person name="Touchman J.W."/>
            <person name="Blankenship R.E."/>
            <person name="Madigan M.T."/>
            <person name="Sattley W.M."/>
        </authorList>
    </citation>
    <scope>NUCLEOTIDE SEQUENCE [LARGE SCALE GENOMIC DNA]</scope>
    <source>
        <strain evidence="16">HH</strain>
    </source>
</reference>
<dbReference type="HAMAP" id="MF_00328">
    <property type="entry name" value="Guanylate_kinase"/>
    <property type="match status" value="1"/>
</dbReference>
<sequence length="210" mass="24092">MERMETNRGAEILDSWLARLNRGVLIVISGPSGAGKGTLCRLLLEKEKDIKLSVSATTRLPRAGEVEGTHYFFMKKADFIQQINENAFLEWAQVYDNYYGTPRKQVEEFLSQGKNVLLEIDIQGALQVKKHYQEAALIFIAPPSLEELAKRIYGRGTDSKEVIQKRLRLASEELEYIDKYDYCIINDEVERATERLQAIVAAERSRIYRS</sequence>
<dbReference type="InterPro" id="IPR008145">
    <property type="entry name" value="GK/Ca_channel_bsu"/>
</dbReference>
<dbReference type="InterPro" id="IPR020590">
    <property type="entry name" value="Guanylate_kinase_CS"/>
</dbReference>
<evidence type="ECO:0000256" key="7">
    <source>
        <dbReference type="ARBA" id="ARBA00022679"/>
    </source>
</evidence>
<dbReference type="SUPFAM" id="SSF52540">
    <property type="entry name" value="P-loop containing nucleoside triphosphate hydrolases"/>
    <property type="match status" value="1"/>
</dbReference>
<comment type="catalytic activity">
    <reaction evidence="12 13">
        <text>GMP + ATP = GDP + ADP</text>
        <dbReference type="Rhea" id="RHEA:20780"/>
        <dbReference type="ChEBI" id="CHEBI:30616"/>
        <dbReference type="ChEBI" id="CHEBI:58115"/>
        <dbReference type="ChEBI" id="CHEBI:58189"/>
        <dbReference type="ChEBI" id="CHEBI:456216"/>
        <dbReference type="EC" id="2.7.4.8"/>
    </reaction>
</comment>
<dbReference type="Gene3D" id="3.40.50.300">
    <property type="entry name" value="P-loop containing nucleotide triphosphate hydrolases"/>
    <property type="match status" value="1"/>
</dbReference>
<evidence type="ECO:0000256" key="3">
    <source>
        <dbReference type="ARBA" id="ARBA00005790"/>
    </source>
</evidence>
<evidence type="ECO:0000313" key="16">
    <source>
        <dbReference type="Proteomes" id="UP000366051"/>
    </source>
</evidence>
<dbReference type="Proteomes" id="UP000366051">
    <property type="component" value="Chromosome"/>
</dbReference>
<evidence type="ECO:0000313" key="15">
    <source>
        <dbReference type="EMBL" id="QGG47973.1"/>
    </source>
</evidence>
<accession>A0A5Q2N293</accession>
<dbReference type="FunFam" id="3.30.63.10:FF:000002">
    <property type="entry name" value="Guanylate kinase 1"/>
    <property type="match status" value="1"/>
</dbReference>
<dbReference type="CDD" id="cd00071">
    <property type="entry name" value="GMPK"/>
    <property type="match status" value="1"/>
</dbReference>
<evidence type="ECO:0000256" key="5">
    <source>
        <dbReference type="ARBA" id="ARBA00016296"/>
    </source>
</evidence>
<dbReference type="Pfam" id="PF00625">
    <property type="entry name" value="Guanylate_kin"/>
    <property type="match status" value="1"/>
</dbReference>
<keyword evidence="7 13" id="KW-0808">Transferase</keyword>
<evidence type="ECO:0000256" key="13">
    <source>
        <dbReference type="HAMAP-Rule" id="MF_00328"/>
    </source>
</evidence>
<gene>
    <name evidence="13 15" type="primary">gmk</name>
    <name evidence="15" type="ORF">FTV88_1875</name>
</gene>
<evidence type="ECO:0000256" key="11">
    <source>
        <dbReference type="ARBA" id="ARBA00030128"/>
    </source>
</evidence>
<dbReference type="KEGG" id="hcv:FTV88_1875"/>
<dbReference type="SMART" id="SM00072">
    <property type="entry name" value="GuKc"/>
    <property type="match status" value="1"/>
</dbReference>
<keyword evidence="8 13" id="KW-0547">Nucleotide-binding</keyword>
<evidence type="ECO:0000256" key="10">
    <source>
        <dbReference type="ARBA" id="ARBA00022840"/>
    </source>
</evidence>
<comment type="function">
    <text evidence="1 13">Essential for recycling GMP and indirectly, cGMP.</text>
</comment>
<dbReference type="InterPro" id="IPR017665">
    <property type="entry name" value="Guanylate_kinase"/>
</dbReference>
<dbReference type="EC" id="2.7.4.8" evidence="4 13"/>
<evidence type="ECO:0000256" key="4">
    <source>
        <dbReference type="ARBA" id="ARBA00012961"/>
    </source>
</evidence>
<dbReference type="FunFam" id="3.40.50.300:FF:000855">
    <property type="entry name" value="Guanylate kinase"/>
    <property type="match status" value="1"/>
</dbReference>
<proteinExistence type="inferred from homology"/>
<dbReference type="GO" id="GO:0005829">
    <property type="term" value="C:cytosol"/>
    <property type="evidence" value="ECO:0007669"/>
    <property type="project" value="TreeGrafter"/>
</dbReference>
<keyword evidence="10 13" id="KW-0067">ATP-binding</keyword>
<evidence type="ECO:0000256" key="9">
    <source>
        <dbReference type="ARBA" id="ARBA00022777"/>
    </source>
</evidence>
<keyword evidence="16" id="KW-1185">Reference proteome</keyword>
<evidence type="ECO:0000256" key="8">
    <source>
        <dbReference type="ARBA" id="ARBA00022741"/>
    </source>
</evidence>
<dbReference type="PROSITE" id="PS50052">
    <property type="entry name" value="GUANYLATE_KINASE_2"/>
    <property type="match status" value="1"/>
</dbReference>
<evidence type="ECO:0000259" key="14">
    <source>
        <dbReference type="PROSITE" id="PS50052"/>
    </source>
</evidence>
<name>A0A5Q2N293_9FIRM</name>
<dbReference type="GO" id="GO:0005524">
    <property type="term" value="F:ATP binding"/>
    <property type="evidence" value="ECO:0007669"/>
    <property type="project" value="UniProtKB-UniRule"/>
</dbReference>
<feature type="binding site" evidence="13">
    <location>
        <begin position="30"/>
        <end position="37"/>
    </location>
    <ligand>
        <name>ATP</name>
        <dbReference type="ChEBI" id="CHEBI:30616"/>
    </ligand>
</feature>
<keyword evidence="9 13" id="KW-0418">Kinase</keyword>
<evidence type="ECO:0000256" key="6">
    <source>
        <dbReference type="ARBA" id="ARBA00022490"/>
    </source>
</evidence>
<dbReference type="PANTHER" id="PTHR23117">
    <property type="entry name" value="GUANYLATE KINASE-RELATED"/>
    <property type="match status" value="1"/>
</dbReference>
<comment type="similarity">
    <text evidence="3 13">Belongs to the guanylate kinase family.</text>
</comment>
<protein>
    <recommendedName>
        <fullName evidence="5 13">Guanylate kinase</fullName>
        <ecNumber evidence="4 13">2.7.4.8</ecNumber>
    </recommendedName>
    <alternativeName>
        <fullName evidence="11 13">GMP kinase</fullName>
    </alternativeName>
</protein>
<dbReference type="AlphaFoldDB" id="A0A5Q2N293"/>
<dbReference type="EMBL" id="CP045875">
    <property type="protein sequence ID" value="QGG47973.1"/>
    <property type="molecule type" value="Genomic_DNA"/>
</dbReference>
<dbReference type="GO" id="GO:0004385">
    <property type="term" value="F:GMP kinase activity"/>
    <property type="evidence" value="ECO:0007669"/>
    <property type="project" value="UniProtKB-UniRule"/>
</dbReference>
<evidence type="ECO:0000256" key="1">
    <source>
        <dbReference type="ARBA" id="ARBA00003531"/>
    </source>
</evidence>
<dbReference type="InterPro" id="IPR008144">
    <property type="entry name" value="Guanylate_kin-like_dom"/>
</dbReference>
<feature type="domain" description="Guanylate kinase-like" evidence="14">
    <location>
        <begin position="23"/>
        <end position="201"/>
    </location>
</feature>
<dbReference type="PROSITE" id="PS00856">
    <property type="entry name" value="GUANYLATE_KINASE_1"/>
    <property type="match status" value="1"/>
</dbReference>
<evidence type="ECO:0000256" key="2">
    <source>
        <dbReference type="ARBA" id="ARBA00004496"/>
    </source>
</evidence>
<keyword evidence="6 13" id="KW-0963">Cytoplasm</keyword>
<dbReference type="NCBIfam" id="TIGR03263">
    <property type="entry name" value="guanyl_kin"/>
    <property type="match status" value="1"/>
</dbReference>
<organism evidence="15 16">
    <name type="scientific">Heliorestis convoluta</name>
    <dbReference type="NCBI Taxonomy" id="356322"/>
    <lineage>
        <taxon>Bacteria</taxon>
        <taxon>Bacillati</taxon>
        <taxon>Bacillota</taxon>
        <taxon>Clostridia</taxon>
        <taxon>Eubacteriales</taxon>
        <taxon>Heliobacteriaceae</taxon>
        <taxon>Heliorestis</taxon>
    </lineage>
</organism>
<dbReference type="Gene3D" id="3.30.63.10">
    <property type="entry name" value="Guanylate Kinase phosphate binding domain"/>
    <property type="match status" value="1"/>
</dbReference>
<dbReference type="PANTHER" id="PTHR23117:SF13">
    <property type="entry name" value="GUANYLATE KINASE"/>
    <property type="match status" value="1"/>
</dbReference>